<reference evidence="3" key="1">
    <citation type="submission" date="2023-06" db="EMBL/GenBank/DDBJ databases">
        <title>Genome-scale phylogeny and comparative genomics of the fungal order Sordariales.</title>
        <authorList>
            <consortium name="Lawrence Berkeley National Laboratory"/>
            <person name="Hensen N."/>
            <person name="Bonometti L."/>
            <person name="Westerberg I."/>
            <person name="Brannstrom I.O."/>
            <person name="Guillou S."/>
            <person name="Cros-Aarteil S."/>
            <person name="Calhoun S."/>
            <person name="Haridas S."/>
            <person name="Kuo A."/>
            <person name="Mondo S."/>
            <person name="Pangilinan J."/>
            <person name="Riley R."/>
            <person name="Labutti K."/>
            <person name="Andreopoulos B."/>
            <person name="Lipzen A."/>
            <person name="Chen C."/>
            <person name="Yanf M."/>
            <person name="Daum C."/>
            <person name="Ng V."/>
            <person name="Clum A."/>
            <person name="Steindorff A."/>
            <person name="Ohm R."/>
            <person name="Martin F."/>
            <person name="Silar P."/>
            <person name="Natvig D."/>
            <person name="Lalanne C."/>
            <person name="Gautier V."/>
            <person name="Ament-Velasquez S.L."/>
            <person name="Kruys A."/>
            <person name="Hutchinson M.I."/>
            <person name="Powell A.J."/>
            <person name="Barry K."/>
            <person name="Miller A.N."/>
            <person name="Grigoriev I.V."/>
            <person name="Debuchy R."/>
            <person name="Gladieux P."/>
            <person name="Thoren M.H."/>
            <person name="Johannesson H."/>
        </authorList>
    </citation>
    <scope>NUCLEOTIDE SEQUENCE</scope>
    <source>
        <strain evidence="3">CBS 307.81</strain>
    </source>
</reference>
<dbReference type="EMBL" id="JAULSY010000034">
    <property type="protein sequence ID" value="KAK0670174.1"/>
    <property type="molecule type" value="Genomic_DNA"/>
</dbReference>
<keyword evidence="4" id="KW-1185">Reference proteome</keyword>
<sequence length="89" mass="9460">MNRLGTRNLLRPVLRQSRGNATPPARCYSNLPPQGPHVGEKGTTKVYNKDGTNPNKNFVYLGAGVVGLGAVYFMFGGKKKSENPAAAAA</sequence>
<comment type="caution">
    <text evidence="3">The sequence shown here is derived from an EMBL/GenBank/DDBJ whole genome shotgun (WGS) entry which is preliminary data.</text>
</comment>
<dbReference type="AlphaFoldDB" id="A0AA39ZFQ0"/>
<evidence type="ECO:0000256" key="1">
    <source>
        <dbReference type="SAM" id="MobiDB-lite"/>
    </source>
</evidence>
<dbReference type="Proteomes" id="UP001174997">
    <property type="component" value="Unassembled WGS sequence"/>
</dbReference>
<keyword evidence="2" id="KW-0472">Membrane</keyword>
<accession>A0AA39ZFQ0</accession>
<name>A0AA39ZFQ0_9PEZI</name>
<feature type="region of interest" description="Disordered" evidence="1">
    <location>
        <begin position="1"/>
        <end position="42"/>
    </location>
</feature>
<keyword evidence="2" id="KW-0812">Transmembrane</keyword>
<evidence type="ECO:0000313" key="4">
    <source>
        <dbReference type="Proteomes" id="UP001174997"/>
    </source>
</evidence>
<organism evidence="3 4">
    <name type="scientific">Cercophora samala</name>
    <dbReference type="NCBI Taxonomy" id="330535"/>
    <lineage>
        <taxon>Eukaryota</taxon>
        <taxon>Fungi</taxon>
        <taxon>Dikarya</taxon>
        <taxon>Ascomycota</taxon>
        <taxon>Pezizomycotina</taxon>
        <taxon>Sordariomycetes</taxon>
        <taxon>Sordariomycetidae</taxon>
        <taxon>Sordariales</taxon>
        <taxon>Lasiosphaeriaceae</taxon>
        <taxon>Cercophora</taxon>
    </lineage>
</organism>
<evidence type="ECO:0000313" key="3">
    <source>
        <dbReference type="EMBL" id="KAK0670174.1"/>
    </source>
</evidence>
<protein>
    <submittedName>
        <fullName evidence="3">Uncharacterized protein</fullName>
    </submittedName>
</protein>
<feature type="transmembrane region" description="Helical" evidence="2">
    <location>
        <begin position="58"/>
        <end position="75"/>
    </location>
</feature>
<keyword evidence="2" id="KW-1133">Transmembrane helix</keyword>
<proteinExistence type="predicted"/>
<evidence type="ECO:0000256" key="2">
    <source>
        <dbReference type="SAM" id="Phobius"/>
    </source>
</evidence>
<gene>
    <name evidence="3" type="ORF">QBC41DRAFT_222211</name>
</gene>